<dbReference type="AlphaFoldDB" id="A0A5C6UYH9"/>
<evidence type="ECO:0000313" key="1">
    <source>
        <dbReference type="EMBL" id="TXC77116.1"/>
    </source>
</evidence>
<accession>A0A5C6UYH9</accession>
<sequence>MNFCRTTIIFAICSIFVAQCSKDDGLNTASRPAGKISLGIVQGDLNFSFRKVNYDENISLDSTQSFLHDKHTIQFFSQASNAGGELVSDPFGVKAEMVLYVPSGTPLVDTTYQNPSNTTCQVENSEQLIFCTLAVEYDINRDGSISSQEFWMIEEGALILEKEDGTFKFKFSGIAGSGELVQLEYVGIPEN</sequence>
<evidence type="ECO:0000313" key="2">
    <source>
        <dbReference type="Proteomes" id="UP000321168"/>
    </source>
</evidence>
<keyword evidence="2" id="KW-1185">Reference proteome</keyword>
<dbReference type="InterPro" id="IPR018247">
    <property type="entry name" value="EF_Hand_1_Ca_BS"/>
</dbReference>
<dbReference type="EMBL" id="VORB01000008">
    <property type="protein sequence ID" value="TXC77116.1"/>
    <property type="molecule type" value="Genomic_DNA"/>
</dbReference>
<reference evidence="1 2" key="1">
    <citation type="submission" date="2019-08" db="EMBL/GenBank/DDBJ databases">
        <title>Genome of Luteibaculum oceani JCM 18817.</title>
        <authorList>
            <person name="Bowman J.P."/>
        </authorList>
    </citation>
    <scope>NUCLEOTIDE SEQUENCE [LARGE SCALE GENOMIC DNA]</scope>
    <source>
        <strain evidence="1 2">JCM 18817</strain>
    </source>
</reference>
<comment type="caution">
    <text evidence="1">The sequence shown here is derived from an EMBL/GenBank/DDBJ whole genome shotgun (WGS) entry which is preliminary data.</text>
</comment>
<dbReference type="PROSITE" id="PS00018">
    <property type="entry name" value="EF_HAND_1"/>
    <property type="match status" value="1"/>
</dbReference>
<dbReference type="RefSeq" id="WP_147015004.1">
    <property type="nucleotide sequence ID" value="NZ_VORB01000008.1"/>
</dbReference>
<name>A0A5C6UYH9_9FLAO</name>
<evidence type="ECO:0008006" key="3">
    <source>
        <dbReference type="Google" id="ProtNLM"/>
    </source>
</evidence>
<dbReference type="Proteomes" id="UP000321168">
    <property type="component" value="Unassembled WGS sequence"/>
</dbReference>
<gene>
    <name evidence="1" type="ORF">FRX97_09645</name>
</gene>
<protein>
    <recommendedName>
        <fullName evidence="3">EF-hand domain-containing protein</fullName>
    </recommendedName>
</protein>
<organism evidence="1 2">
    <name type="scientific">Luteibaculum oceani</name>
    <dbReference type="NCBI Taxonomy" id="1294296"/>
    <lineage>
        <taxon>Bacteria</taxon>
        <taxon>Pseudomonadati</taxon>
        <taxon>Bacteroidota</taxon>
        <taxon>Flavobacteriia</taxon>
        <taxon>Flavobacteriales</taxon>
        <taxon>Luteibaculaceae</taxon>
        <taxon>Luteibaculum</taxon>
    </lineage>
</organism>
<proteinExistence type="predicted"/>